<dbReference type="Proteomes" id="UP001234989">
    <property type="component" value="Chromosome 12"/>
</dbReference>
<accession>A0AAF0V7G8</accession>
<evidence type="ECO:0000313" key="5">
    <source>
        <dbReference type="Proteomes" id="UP001234989"/>
    </source>
</evidence>
<evidence type="ECO:0008006" key="6">
    <source>
        <dbReference type="Google" id="ProtNLM"/>
    </source>
</evidence>
<dbReference type="PANTHER" id="PTHR24559">
    <property type="entry name" value="TRANSPOSON TY3-I GAG-POL POLYPROTEIN"/>
    <property type="match status" value="1"/>
</dbReference>
<name>A0AAF0V7G8_SOLVR</name>
<dbReference type="InterPro" id="IPR041577">
    <property type="entry name" value="RT_RNaseH_2"/>
</dbReference>
<dbReference type="InterPro" id="IPR053134">
    <property type="entry name" value="RNA-dir_DNA_polymerase"/>
</dbReference>
<reference evidence="4" key="1">
    <citation type="submission" date="2023-08" db="EMBL/GenBank/DDBJ databases">
        <title>A de novo genome assembly of Solanum verrucosum Schlechtendal, a Mexican diploid species geographically isolated from the other diploid A-genome species in potato relatives.</title>
        <authorList>
            <person name="Hosaka K."/>
        </authorList>
    </citation>
    <scope>NUCLEOTIDE SEQUENCE</scope>
    <source>
        <tissue evidence="4">Young leaves</tissue>
    </source>
</reference>
<dbReference type="SUPFAM" id="SSF56672">
    <property type="entry name" value="DNA/RNA polymerases"/>
    <property type="match status" value="1"/>
</dbReference>
<feature type="region of interest" description="Disordered" evidence="1">
    <location>
        <begin position="97"/>
        <end position="127"/>
    </location>
</feature>
<dbReference type="EMBL" id="CP133623">
    <property type="protein sequence ID" value="WMV59370.1"/>
    <property type="molecule type" value="Genomic_DNA"/>
</dbReference>
<dbReference type="Gene3D" id="3.30.70.270">
    <property type="match status" value="1"/>
</dbReference>
<evidence type="ECO:0000256" key="1">
    <source>
        <dbReference type="SAM" id="MobiDB-lite"/>
    </source>
</evidence>
<dbReference type="Pfam" id="PF17919">
    <property type="entry name" value="RT_RNaseH_2"/>
    <property type="match status" value="1"/>
</dbReference>
<gene>
    <name evidence="4" type="ORF">MTR67_052755</name>
</gene>
<feature type="domain" description="Reverse transcriptase/retrotransposon-derived protein RNase H-like" evidence="3">
    <location>
        <begin position="278"/>
        <end position="328"/>
    </location>
</feature>
<dbReference type="AlphaFoldDB" id="A0AAF0V7G8"/>
<dbReference type="Pfam" id="PF03732">
    <property type="entry name" value="Retrotrans_gag"/>
    <property type="match status" value="1"/>
</dbReference>
<keyword evidence="5" id="KW-1185">Reference proteome</keyword>
<feature type="compositionally biased region" description="Polar residues" evidence="1">
    <location>
        <begin position="102"/>
        <end position="120"/>
    </location>
</feature>
<dbReference type="InterPro" id="IPR043128">
    <property type="entry name" value="Rev_trsase/Diguanyl_cyclase"/>
</dbReference>
<dbReference type="InterPro" id="IPR043502">
    <property type="entry name" value="DNA/RNA_pol_sf"/>
</dbReference>
<proteinExistence type="predicted"/>
<dbReference type="Pfam" id="PF08284">
    <property type="entry name" value="RVP_2"/>
    <property type="match status" value="1"/>
</dbReference>
<organism evidence="4 5">
    <name type="scientific">Solanum verrucosum</name>
    <dbReference type="NCBI Taxonomy" id="315347"/>
    <lineage>
        <taxon>Eukaryota</taxon>
        <taxon>Viridiplantae</taxon>
        <taxon>Streptophyta</taxon>
        <taxon>Embryophyta</taxon>
        <taxon>Tracheophyta</taxon>
        <taxon>Spermatophyta</taxon>
        <taxon>Magnoliopsida</taxon>
        <taxon>eudicotyledons</taxon>
        <taxon>Gunneridae</taxon>
        <taxon>Pentapetalae</taxon>
        <taxon>asterids</taxon>
        <taxon>lamiids</taxon>
        <taxon>Solanales</taxon>
        <taxon>Solanaceae</taxon>
        <taxon>Solanoideae</taxon>
        <taxon>Solaneae</taxon>
        <taxon>Solanum</taxon>
    </lineage>
</organism>
<evidence type="ECO:0000259" key="2">
    <source>
        <dbReference type="Pfam" id="PF03732"/>
    </source>
</evidence>
<sequence>MLDARGVWFITLQLRGCAKEWWRTLIKSRIVGSIPIEWDVFSSAFQNCVIPWSMREKIRLRFQSLTEGSLSMTEYEAYFCELSRHAMTIVLDEAERVRRGTPTPQNGDRGSTQTTGSRKGQCSAFPRRPEVETSDVLIIGIVSVYHSHTSVLFDPESTFLYVSTNFSIGFDMMFDCVPVPIHVSTPMGQFLVVDQLDNVTVKIKYPLSHIDDLFDQLHVFIDYISVYFKTEKDHDQYLRIVLHKLMEEKLYAKFSNFSTIASPLTILTRQSMSFQCYECKESFQNLKTLLTLASILTLPEEGLDFINYCDASRVRLGYVLMHKGKSEGSELESLQYVFSQRDLNLRQRRWHKLPKDYDITILYHLGKANLVADALSRKASSMEVLPIRERQFDDEKLYLIRDKVMKGEAKEVVLASEYVLRIGGRICVPKIFFRGVSLAKRSSVNISGLEALQHDLSTRLDMSTTFHPHR</sequence>
<dbReference type="InterPro" id="IPR005162">
    <property type="entry name" value="Retrotrans_gag_dom"/>
</dbReference>
<feature type="domain" description="Retrotransposon gag" evidence="2">
    <location>
        <begin position="9"/>
        <end position="99"/>
    </location>
</feature>
<evidence type="ECO:0000313" key="4">
    <source>
        <dbReference type="EMBL" id="WMV59370.1"/>
    </source>
</evidence>
<dbReference type="PANTHER" id="PTHR24559:SF444">
    <property type="entry name" value="REVERSE TRANSCRIPTASE DOMAIN-CONTAINING PROTEIN"/>
    <property type="match status" value="1"/>
</dbReference>
<protein>
    <recommendedName>
        <fullName evidence="6">Retrotransposon gag domain-containing protein</fullName>
    </recommendedName>
</protein>
<evidence type="ECO:0000259" key="3">
    <source>
        <dbReference type="Pfam" id="PF17919"/>
    </source>
</evidence>